<name>A0A381N9B4_9ZZZZ</name>
<dbReference type="EMBL" id="UINC01000182">
    <property type="protein sequence ID" value="SUZ50664.1"/>
    <property type="molecule type" value="Genomic_DNA"/>
</dbReference>
<dbReference type="SUPFAM" id="SSF55298">
    <property type="entry name" value="YjgF-like"/>
    <property type="match status" value="1"/>
</dbReference>
<dbReference type="GO" id="GO:0019239">
    <property type="term" value="F:deaminase activity"/>
    <property type="evidence" value="ECO:0007669"/>
    <property type="project" value="TreeGrafter"/>
</dbReference>
<comment type="similarity">
    <text evidence="1">Belongs to the RutC family.</text>
</comment>
<dbReference type="Gene3D" id="3.30.1330.40">
    <property type="entry name" value="RutC-like"/>
    <property type="match status" value="1"/>
</dbReference>
<evidence type="ECO:0000313" key="2">
    <source>
        <dbReference type="EMBL" id="SUZ50664.1"/>
    </source>
</evidence>
<dbReference type="PANTHER" id="PTHR11803:SF58">
    <property type="entry name" value="PROTEIN HMF1-RELATED"/>
    <property type="match status" value="1"/>
</dbReference>
<sequence length="130" mass="14348">VPKKSKQIIGDPIIIHGRQLSLSRAVRAGDLIFLTGQIPMQNGAPMTSGNIEDQTRACLDAIGDTLRSANCDYSDVVKSMVWLKSREDFPGFNTVYGEYFPEGPPTRSALVSDFLVDIRVEIECIAYKPD</sequence>
<dbReference type="CDD" id="cd00448">
    <property type="entry name" value="YjgF_YER057c_UK114_family"/>
    <property type="match status" value="1"/>
</dbReference>
<dbReference type="AlphaFoldDB" id="A0A381N9B4"/>
<gene>
    <name evidence="2" type="ORF">METZ01_LOCUS3518</name>
</gene>
<feature type="non-terminal residue" evidence="2">
    <location>
        <position position="1"/>
    </location>
</feature>
<dbReference type="GO" id="GO:0005829">
    <property type="term" value="C:cytosol"/>
    <property type="evidence" value="ECO:0007669"/>
    <property type="project" value="TreeGrafter"/>
</dbReference>
<organism evidence="2">
    <name type="scientific">marine metagenome</name>
    <dbReference type="NCBI Taxonomy" id="408172"/>
    <lineage>
        <taxon>unclassified sequences</taxon>
        <taxon>metagenomes</taxon>
        <taxon>ecological metagenomes</taxon>
    </lineage>
</organism>
<evidence type="ECO:0000256" key="1">
    <source>
        <dbReference type="ARBA" id="ARBA00010552"/>
    </source>
</evidence>
<dbReference type="InterPro" id="IPR006175">
    <property type="entry name" value="YjgF/YER057c/UK114"/>
</dbReference>
<dbReference type="Pfam" id="PF01042">
    <property type="entry name" value="Ribonuc_L-PSP"/>
    <property type="match status" value="1"/>
</dbReference>
<reference evidence="2" key="1">
    <citation type="submission" date="2018-05" db="EMBL/GenBank/DDBJ databases">
        <authorList>
            <person name="Lanie J.A."/>
            <person name="Ng W.-L."/>
            <person name="Kazmierczak K.M."/>
            <person name="Andrzejewski T.M."/>
            <person name="Davidsen T.M."/>
            <person name="Wayne K.J."/>
            <person name="Tettelin H."/>
            <person name="Glass J.I."/>
            <person name="Rusch D."/>
            <person name="Podicherti R."/>
            <person name="Tsui H.-C.T."/>
            <person name="Winkler M.E."/>
        </authorList>
    </citation>
    <scope>NUCLEOTIDE SEQUENCE</scope>
</reference>
<proteinExistence type="inferred from homology"/>
<evidence type="ECO:0008006" key="3">
    <source>
        <dbReference type="Google" id="ProtNLM"/>
    </source>
</evidence>
<protein>
    <recommendedName>
        <fullName evidence="3">Enamine deaminase RidA</fullName>
    </recommendedName>
</protein>
<accession>A0A381N9B4</accession>
<dbReference type="PANTHER" id="PTHR11803">
    <property type="entry name" value="2-IMINOBUTANOATE/2-IMINOPROPANOATE DEAMINASE RIDA"/>
    <property type="match status" value="1"/>
</dbReference>
<dbReference type="InterPro" id="IPR035959">
    <property type="entry name" value="RutC-like_sf"/>
</dbReference>